<dbReference type="Gene3D" id="2.40.128.130">
    <property type="entry name" value="Autotransporter beta-domain"/>
    <property type="match status" value="1"/>
</dbReference>
<dbReference type="eggNOG" id="COG4625">
    <property type="taxonomic scope" value="Bacteria"/>
</dbReference>
<dbReference type="AlphaFoldDB" id="A0A1Y6HIQ0"/>
<evidence type="ECO:0000313" key="3">
    <source>
        <dbReference type="Proteomes" id="UP000195953"/>
    </source>
</evidence>
<dbReference type="EMBL" id="LT853885">
    <property type="protein sequence ID" value="SMR03379.1"/>
    <property type="molecule type" value="Genomic_DNA"/>
</dbReference>
<dbReference type="InterPro" id="IPR005546">
    <property type="entry name" value="Autotransporte_beta"/>
</dbReference>
<reference evidence="2 3" key="1">
    <citation type="submission" date="2017-05" db="EMBL/GenBank/DDBJ databases">
        <authorList>
            <person name="Song R."/>
            <person name="Chenine A.L."/>
            <person name="Ruprecht R.M."/>
        </authorList>
    </citation>
    <scope>NUCLEOTIDE SEQUENCE [LARGE SCALE GENOMIC DNA]</scope>
    <source>
        <strain evidence="2">PD5205</strain>
    </source>
</reference>
<gene>
    <name evidence="2" type="ORF">PD5205_02077</name>
</gene>
<name>A0A1Y6HIQ0_9XANT</name>
<organism evidence="2 3">
    <name type="scientific">Xanthomonas fragariae</name>
    <dbReference type="NCBI Taxonomy" id="48664"/>
    <lineage>
        <taxon>Bacteria</taxon>
        <taxon>Pseudomonadati</taxon>
        <taxon>Pseudomonadota</taxon>
        <taxon>Gammaproteobacteria</taxon>
        <taxon>Lysobacterales</taxon>
        <taxon>Lysobacteraceae</taxon>
        <taxon>Xanthomonas</taxon>
    </lineage>
</organism>
<dbReference type="InterPro" id="IPR036709">
    <property type="entry name" value="Autotransporte_beta_dom_sf"/>
</dbReference>
<dbReference type="PROSITE" id="PS51208">
    <property type="entry name" value="AUTOTRANSPORTER"/>
    <property type="match status" value="1"/>
</dbReference>
<proteinExistence type="predicted"/>
<accession>A0A1Y6HIQ0</accession>
<dbReference type="Pfam" id="PF03797">
    <property type="entry name" value="Autotransporter"/>
    <property type="match status" value="1"/>
</dbReference>
<evidence type="ECO:0000313" key="2">
    <source>
        <dbReference type="EMBL" id="SMR03379.1"/>
    </source>
</evidence>
<dbReference type="SUPFAM" id="SSF103515">
    <property type="entry name" value="Autotransporter"/>
    <property type="match status" value="1"/>
</dbReference>
<protein>
    <submittedName>
        <fullName evidence="2">YapH protein</fullName>
    </submittedName>
</protein>
<evidence type="ECO:0000259" key="1">
    <source>
        <dbReference type="PROSITE" id="PS51208"/>
    </source>
</evidence>
<dbReference type="Proteomes" id="UP000195953">
    <property type="component" value="Chromosome 1"/>
</dbReference>
<sequence length="150" mass="15786">MSLEASWNLRSGNAVYSPFIAADYTRLKTDGFNERGGITVLSVDSATDTFTTSTVGARGHWELGRIAALYASAGWRHTFGDRSVQRSTGFVGSGSQFSVQSVTLAKNAVIGELGVNLITSPGSRLSLSLQGLNGDGQTAYGGQVTWGVSF</sequence>
<feature type="domain" description="Autotransporter" evidence="1">
    <location>
        <begin position="1"/>
        <end position="150"/>
    </location>
</feature>